<keyword evidence="6" id="KW-0349">Heme</keyword>
<keyword evidence="11" id="KW-1185">Reference proteome</keyword>
<dbReference type="PANTHER" id="PTHR30600">
    <property type="entry name" value="CYTOCHROME C PEROXIDASE-RELATED"/>
    <property type="match status" value="1"/>
</dbReference>
<evidence type="ECO:0000259" key="9">
    <source>
        <dbReference type="PROSITE" id="PS51007"/>
    </source>
</evidence>
<dbReference type="PROSITE" id="PS51007">
    <property type="entry name" value="CYTC"/>
    <property type="match status" value="1"/>
</dbReference>
<feature type="region of interest" description="Disordered" evidence="7">
    <location>
        <begin position="27"/>
        <end position="51"/>
    </location>
</feature>
<evidence type="ECO:0000313" key="10">
    <source>
        <dbReference type="EMBL" id="MBV7259575.1"/>
    </source>
</evidence>
<evidence type="ECO:0000256" key="5">
    <source>
        <dbReference type="ARBA" id="ARBA00023004"/>
    </source>
</evidence>
<dbReference type="GO" id="GO:0009055">
    <property type="term" value="F:electron transfer activity"/>
    <property type="evidence" value="ECO:0007669"/>
    <property type="project" value="InterPro"/>
</dbReference>
<dbReference type="GO" id="GO:0046872">
    <property type="term" value="F:metal ion binding"/>
    <property type="evidence" value="ECO:0007669"/>
    <property type="project" value="UniProtKB-KW"/>
</dbReference>
<evidence type="ECO:0000256" key="3">
    <source>
        <dbReference type="ARBA" id="ARBA00022729"/>
    </source>
</evidence>
<dbReference type="GO" id="GO:0004130">
    <property type="term" value="F:cytochrome-c peroxidase activity"/>
    <property type="evidence" value="ECO:0007669"/>
    <property type="project" value="TreeGrafter"/>
</dbReference>
<keyword evidence="2 6" id="KW-0479">Metal-binding</keyword>
<reference evidence="10" key="1">
    <citation type="submission" date="2021-04" db="EMBL/GenBank/DDBJ databases">
        <authorList>
            <person name="Pira H."/>
            <person name="Risdian C."/>
            <person name="Wink J."/>
        </authorList>
    </citation>
    <scope>NUCLEOTIDE SEQUENCE</scope>
    <source>
        <strain evidence="10">WH158</strain>
    </source>
</reference>
<keyword evidence="4" id="KW-0560">Oxidoreductase</keyword>
<dbReference type="EMBL" id="JAGSPC010000001">
    <property type="protein sequence ID" value="MBV7259575.1"/>
    <property type="molecule type" value="Genomic_DNA"/>
</dbReference>
<keyword evidence="5 6" id="KW-0408">Iron</keyword>
<comment type="subcellular location">
    <subcellularLocation>
        <location evidence="1">Cell envelope</location>
    </subcellularLocation>
</comment>
<dbReference type="InterPro" id="IPR051395">
    <property type="entry name" value="Cytochrome_c_Peroxidase/MauG"/>
</dbReference>
<evidence type="ECO:0000256" key="1">
    <source>
        <dbReference type="ARBA" id="ARBA00004196"/>
    </source>
</evidence>
<dbReference type="PANTHER" id="PTHR30600:SF10">
    <property type="entry name" value="BLL6722 PROTEIN"/>
    <property type="match status" value="1"/>
</dbReference>
<evidence type="ECO:0000256" key="8">
    <source>
        <dbReference type="SAM" id="SignalP"/>
    </source>
</evidence>
<accession>A0A9X1F3F7</accession>
<dbReference type="InterPro" id="IPR004852">
    <property type="entry name" value="Di-haem_cyt_c_peroxidsae"/>
</dbReference>
<dbReference type="GO" id="GO:0030313">
    <property type="term" value="C:cell envelope"/>
    <property type="evidence" value="ECO:0007669"/>
    <property type="project" value="UniProtKB-SubCell"/>
</dbReference>
<evidence type="ECO:0000256" key="6">
    <source>
        <dbReference type="PROSITE-ProRule" id="PRU00433"/>
    </source>
</evidence>
<evidence type="ECO:0000313" key="11">
    <source>
        <dbReference type="Proteomes" id="UP001138681"/>
    </source>
</evidence>
<dbReference type="Pfam" id="PF03150">
    <property type="entry name" value="CCP_MauG"/>
    <property type="match status" value="1"/>
</dbReference>
<dbReference type="GO" id="GO:0020037">
    <property type="term" value="F:heme binding"/>
    <property type="evidence" value="ECO:0007669"/>
    <property type="project" value="InterPro"/>
</dbReference>
<comment type="caution">
    <text evidence="10">The sequence shown here is derived from an EMBL/GenBank/DDBJ whole genome shotgun (WGS) entry which is preliminary data.</text>
</comment>
<evidence type="ECO:0000256" key="2">
    <source>
        <dbReference type="ARBA" id="ARBA00022723"/>
    </source>
</evidence>
<feature type="chain" id="PRO_5040750432" description="Cytochrome c domain-containing protein" evidence="8">
    <location>
        <begin position="24"/>
        <end position="407"/>
    </location>
</feature>
<dbReference type="Proteomes" id="UP001138681">
    <property type="component" value="Unassembled WGS sequence"/>
</dbReference>
<dbReference type="InterPro" id="IPR009056">
    <property type="entry name" value="Cyt_c-like_dom"/>
</dbReference>
<name>A0A9X1F3F7_9SPHN</name>
<organism evidence="10 11">
    <name type="scientific">Erythrobacter crassostreae</name>
    <dbReference type="NCBI Taxonomy" id="2828328"/>
    <lineage>
        <taxon>Bacteria</taxon>
        <taxon>Pseudomonadati</taxon>
        <taxon>Pseudomonadota</taxon>
        <taxon>Alphaproteobacteria</taxon>
        <taxon>Sphingomonadales</taxon>
        <taxon>Erythrobacteraceae</taxon>
        <taxon>Erythrobacter/Porphyrobacter group</taxon>
        <taxon>Erythrobacter</taxon>
    </lineage>
</organism>
<protein>
    <recommendedName>
        <fullName evidence="9">Cytochrome c domain-containing protein</fullName>
    </recommendedName>
</protein>
<sequence length="407" mass="43735">MTIRLTGRAGSTALALTLMTTLAACGEGGSTTPNTTTVTATPTPTPTPTDSTAQANAVVQQFLNIDLANLENYANPMLPAYYDNTVEAIDNTPAGDPVTDPIATLGRVLFYDASLSVNDTTSCSTCHQQSIGFDDDERLSTGFQGGLTGAHAMRLGNIRYYAPGEMFWDRRADDVEDQATQPILDANEMGWSDNGGIAALITKMEGLAYYPTLFEFVFGDGAITEARIERSLAQFQRAMISSDSRWDQAYAQVFAPGAPGRALNQALPGFTASEQRGRELFMTGVNNGGAGCATCHQPPTFALNANSRSNGLDAAETTVFKSPSLKSVGQSTFFMHDGRFTTLRQVVDHYSDGVQAGPALDNRLQQGGVPRRLNLTIDDREALVDFMETLTDDTLGADTRFADPFIR</sequence>
<dbReference type="RefSeq" id="WP_218404786.1">
    <property type="nucleotide sequence ID" value="NZ_JAGSPC010000001.1"/>
</dbReference>
<keyword evidence="3 8" id="KW-0732">Signal</keyword>
<feature type="signal peptide" evidence="8">
    <location>
        <begin position="1"/>
        <end position="23"/>
    </location>
</feature>
<feature type="domain" description="Cytochrome c" evidence="9">
    <location>
        <begin position="272"/>
        <end position="391"/>
    </location>
</feature>
<evidence type="ECO:0000256" key="4">
    <source>
        <dbReference type="ARBA" id="ARBA00023002"/>
    </source>
</evidence>
<gene>
    <name evidence="10" type="ORF">KCG46_08310</name>
</gene>
<evidence type="ECO:0000256" key="7">
    <source>
        <dbReference type="SAM" id="MobiDB-lite"/>
    </source>
</evidence>
<proteinExistence type="predicted"/>
<dbReference type="PROSITE" id="PS51257">
    <property type="entry name" value="PROKAR_LIPOPROTEIN"/>
    <property type="match status" value="1"/>
</dbReference>
<feature type="compositionally biased region" description="Low complexity" evidence="7">
    <location>
        <begin position="31"/>
        <end position="42"/>
    </location>
</feature>
<dbReference type="AlphaFoldDB" id="A0A9X1F3F7"/>